<organism evidence="2 3">
    <name type="scientific">Bambusicola thoracicus</name>
    <name type="common">Chinese bamboo-partridge</name>
    <name type="synonym">Perdix thoracica</name>
    <dbReference type="NCBI Taxonomy" id="9083"/>
    <lineage>
        <taxon>Eukaryota</taxon>
        <taxon>Metazoa</taxon>
        <taxon>Chordata</taxon>
        <taxon>Craniata</taxon>
        <taxon>Vertebrata</taxon>
        <taxon>Euteleostomi</taxon>
        <taxon>Archelosauria</taxon>
        <taxon>Archosauria</taxon>
        <taxon>Dinosauria</taxon>
        <taxon>Saurischia</taxon>
        <taxon>Theropoda</taxon>
        <taxon>Coelurosauria</taxon>
        <taxon>Aves</taxon>
        <taxon>Neognathae</taxon>
        <taxon>Galloanserae</taxon>
        <taxon>Galliformes</taxon>
        <taxon>Phasianidae</taxon>
        <taxon>Perdicinae</taxon>
        <taxon>Bambusicola</taxon>
    </lineage>
</organism>
<sequence>MRHKGSSPHWVGLMREGEERPWEWVNRSPLSHLFQVHGGGLCAYLGDAGLSSSHCSARRNWVCTKAAPQNPRKNFCIST</sequence>
<comment type="caution">
    <text evidence="2">The sequence shown here is derived from an EMBL/GenBank/DDBJ whole genome shotgun (WGS) entry which is preliminary data.</text>
</comment>
<evidence type="ECO:0000313" key="3">
    <source>
        <dbReference type="Proteomes" id="UP000237246"/>
    </source>
</evidence>
<feature type="domain" description="C-type lectin" evidence="1">
    <location>
        <begin position="1"/>
        <end position="64"/>
    </location>
</feature>
<dbReference type="Gene3D" id="3.10.100.10">
    <property type="entry name" value="Mannose-Binding Protein A, subunit A"/>
    <property type="match status" value="1"/>
</dbReference>
<evidence type="ECO:0000259" key="1">
    <source>
        <dbReference type="PROSITE" id="PS50041"/>
    </source>
</evidence>
<proteinExistence type="predicted"/>
<dbReference type="Pfam" id="PF00059">
    <property type="entry name" value="Lectin_C"/>
    <property type="match status" value="1"/>
</dbReference>
<keyword evidence="3" id="KW-1185">Reference proteome</keyword>
<dbReference type="EMBL" id="PPHD01092330">
    <property type="protein sequence ID" value="POI19893.1"/>
    <property type="molecule type" value="Genomic_DNA"/>
</dbReference>
<protein>
    <recommendedName>
        <fullName evidence="1">C-type lectin domain-containing protein</fullName>
    </recommendedName>
</protein>
<dbReference type="PROSITE" id="PS50041">
    <property type="entry name" value="C_TYPE_LECTIN_2"/>
    <property type="match status" value="1"/>
</dbReference>
<dbReference type="InterPro" id="IPR001304">
    <property type="entry name" value="C-type_lectin-like"/>
</dbReference>
<dbReference type="InterPro" id="IPR016187">
    <property type="entry name" value="CTDL_fold"/>
</dbReference>
<name>A0A2P4S711_BAMTH</name>
<dbReference type="AlphaFoldDB" id="A0A2P4S711"/>
<dbReference type="OrthoDB" id="9906043at2759"/>
<dbReference type="Proteomes" id="UP000237246">
    <property type="component" value="Unassembled WGS sequence"/>
</dbReference>
<dbReference type="SUPFAM" id="SSF56436">
    <property type="entry name" value="C-type lectin-like"/>
    <property type="match status" value="1"/>
</dbReference>
<reference evidence="2 3" key="1">
    <citation type="submission" date="2018-01" db="EMBL/GenBank/DDBJ databases">
        <title>Comparison of the Chinese Bamboo Partridge and Red Junglefowl genome sequences highlights the importance of demography in genome evolution.</title>
        <authorList>
            <person name="Tiley G.P."/>
            <person name="Kimball R.T."/>
            <person name="Braun E.L."/>
            <person name="Burleigh J.G."/>
        </authorList>
    </citation>
    <scope>NUCLEOTIDE SEQUENCE [LARGE SCALE GENOMIC DNA]</scope>
    <source>
        <strain evidence="2">RTK389</strain>
        <tissue evidence="2">Blood</tissue>
    </source>
</reference>
<accession>A0A2P4S711</accession>
<gene>
    <name evidence="2" type="ORF">CIB84_016362</name>
</gene>
<dbReference type="InterPro" id="IPR016186">
    <property type="entry name" value="C-type_lectin-like/link_sf"/>
</dbReference>
<evidence type="ECO:0000313" key="2">
    <source>
        <dbReference type="EMBL" id="POI19893.1"/>
    </source>
</evidence>